<proteinExistence type="predicted"/>
<name>A0A4Y2UKK4_ARAVE</name>
<comment type="caution">
    <text evidence="2">The sequence shown here is derived from an EMBL/GenBank/DDBJ whole genome shotgun (WGS) entry which is preliminary data.</text>
</comment>
<feature type="non-terminal residue" evidence="2">
    <location>
        <position position="1"/>
    </location>
</feature>
<gene>
    <name evidence="2" type="ORF">AVEN_211071_1</name>
</gene>
<organism evidence="2 3">
    <name type="scientific">Araneus ventricosus</name>
    <name type="common">Orbweaver spider</name>
    <name type="synonym">Epeira ventricosa</name>
    <dbReference type="NCBI Taxonomy" id="182803"/>
    <lineage>
        <taxon>Eukaryota</taxon>
        <taxon>Metazoa</taxon>
        <taxon>Ecdysozoa</taxon>
        <taxon>Arthropoda</taxon>
        <taxon>Chelicerata</taxon>
        <taxon>Arachnida</taxon>
        <taxon>Araneae</taxon>
        <taxon>Araneomorphae</taxon>
        <taxon>Entelegynae</taxon>
        <taxon>Araneoidea</taxon>
        <taxon>Araneidae</taxon>
        <taxon>Araneus</taxon>
    </lineage>
</organism>
<reference evidence="2 3" key="1">
    <citation type="journal article" date="2019" name="Sci. Rep.">
        <title>Orb-weaving spider Araneus ventricosus genome elucidates the spidroin gene catalogue.</title>
        <authorList>
            <person name="Kono N."/>
            <person name="Nakamura H."/>
            <person name="Ohtoshi R."/>
            <person name="Moran D.A.P."/>
            <person name="Shinohara A."/>
            <person name="Yoshida Y."/>
            <person name="Fujiwara M."/>
            <person name="Mori M."/>
            <person name="Tomita M."/>
            <person name="Arakawa K."/>
        </authorList>
    </citation>
    <scope>NUCLEOTIDE SEQUENCE [LARGE SCALE GENOMIC DNA]</scope>
</reference>
<keyword evidence="3" id="KW-1185">Reference proteome</keyword>
<sequence length="87" mass="9873">GYPATTPHCPPKPPCRPRTATKSYPTHNHTLTHAKTPKHPNLLTATLSPPTDLRLLYPPLHKHPIAKKTHLQYRVSRKSRSRVQTEC</sequence>
<dbReference type="Proteomes" id="UP000499080">
    <property type="component" value="Unassembled WGS sequence"/>
</dbReference>
<evidence type="ECO:0000313" key="2">
    <source>
        <dbReference type="EMBL" id="GBO12097.1"/>
    </source>
</evidence>
<evidence type="ECO:0000313" key="3">
    <source>
        <dbReference type="Proteomes" id="UP000499080"/>
    </source>
</evidence>
<dbReference type="EMBL" id="BGPR01036756">
    <property type="protein sequence ID" value="GBO12097.1"/>
    <property type="molecule type" value="Genomic_DNA"/>
</dbReference>
<protein>
    <submittedName>
        <fullName evidence="2">Uncharacterized protein</fullName>
    </submittedName>
</protein>
<dbReference type="AlphaFoldDB" id="A0A4Y2UKK4"/>
<feature type="region of interest" description="Disordered" evidence="1">
    <location>
        <begin position="1"/>
        <end position="43"/>
    </location>
</feature>
<accession>A0A4Y2UKK4</accession>
<evidence type="ECO:0000256" key="1">
    <source>
        <dbReference type="SAM" id="MobiDB-lite"/>
    </source>
</evidence>